<evidence type="ECO:0000313" key="4">
    <source>
        <dbReference type="EMBL" id="UJO23536.1"/>
    </source>
</evidence>
<accession>A0A9Q8PJF6</accession>
<name>A0A9Q8PJF6_PASFU</name>
<dbReference type="Pfam" id="PF03959">
    <property type="entry name" value="FSH1"/>
    <property type="match status" value="1"/>
</dbReference>
<dbReference type="EMBL" id="CP090173">
    <property type="protein sequence ID" value="UJO23536.1"/>
    <property type="molecule type" value="Genomic_DNA"/>
</dbReference>
<evidence type="ECO:0000259" key="3">
    <source>
        <dbReference type="Pfam" id="PF03959"/>
    </source>
</evidence>
<evidence type="ECO:0000256" key="1">
    <source>
        <dbReference type="ARBA" id="ARBA00005863"/>
    </source>
</evidence>
<dbReference type="KEGG" id="ffu:CLAFUR5_12857"/>
<evidence type="ECO:0000313" key="5">
    <source>
        <dbReference type="Proteomes" id="UP000756132"/>
    </source>
</evidence>
<dbReference type="InterPro" id="IPR005645">
    <property type="entry name" value="FSH-like_dom"/>
</dbReference>
<dbReference type="GO" id="GO:0044550">
    <property type="term" value="P:secondary metabolite biosynthetic process"/>
    <property type="evidence" value="ECO:0007669"/>
    <property type="project" value="TreeGrafter"/>
</dbReference>
<dbReference type="InterPro" id="IPR029058">
    <property type="entry name" value="AB_hydrolase_fold"/>
</dbReference>
<dbReference type="GO" id="GO:0005737">
    <property type="term" value="C:cytoplasm"/>
    <property type="evidence" value="ECO:0007669"/>
    <property type="project" value="TreeGrafter"/>
</dbReference>
<dbReference type="PANTHER" id="PTHR48070:SF3">
    <property type="entry name" value="ESTERASE DBAE-RELATED"/>
    <property type="match status" value="1"/>
</dbReference>
<dbReference type="Gene3D" id="3.40.50.1820">
    <property type="entry name" value="alpha/beta hydrolase"/>
    <property type="match status" value="1"/>
</dbReference>
<feature type="domain" description="Serine hydrolase" evidence="3">
    <location>
        <begin position="21"/>
        <end position="246"/>
    </location>
</feature>
<keyword evidence="2" id="KW-0378">Hydrolase</keyword>
<dbReference type="GeneID" id="71992735"/>
<organism evidence="4 5">
    <name type="scientific">Passalora fulva</name>
    <name type="common">Tomato leaf mold</name>
    <name type="synonym">Cladosporium fulvum</name>
    <dbReference type="NCBI Taxonomy" id="5499"/>
    <lineage>
        <taxon>Eukaryota</taxon>
        <taxon>Fungi</taxon>
        <taxon>Dikarya</taxon>
        <taxon>Ascomycota</taxon>
        <taxon>Pezizomycotina</taxon>
        <taxon>Dothideomycetes</taxon>
        <taxon>Dothideomycetidae</taxon>
        <taxon>Mycosphaerellales</taxon>
        <taxon>Mycosphaerellaceae</taxon>
        <taxon>Fulvia</taxon>
    </lineage>
</organism>
<comment type="similarity">
    <text evidence="1">Belongs to the LovG family.</text>
</comment>
<dbReference type="OrthoDB" id="414698at2759"/>
<dbReference type="SUPFAM" id="SSF53474">
    <property type="entry name" value="alpha/beta-Hydrolases"/>
    <property type="match status" value="1"/>
</dbReference>
<keyword evidence="5" id="KW-1185">Reference proteome</keyword>
<dbReference type="PANTHER" id="PTHR48070">
    <property type="entry name" value="ESTERASE OVCA2"/>
    <property type="match status" value="1"/>
</dbReference>
<protein>
    <submittedName>
        <fullName evidence="4">Esterase citA</fullName>
    </submittedName>
</protein>
<evidence type="ECO:0000256" key="2">
    <source>
        <dbReference type="ARBA" id="ARBA00022801"/>
    </source>
</evidence>
<reference evidence="4" key="2">
    <citation type="journal article" date="2022" name="Microb. Genom.">
        <title>A chromosome-scale genome assembly of the tomato pathogen Cladosporium fulvum reveals a compartmentalized genome architecture and the presence of a dispensable chromosome.</title>
        <authorList>
            <person name="Zaccaron A.Z."/>
            <person name="Chen L.H."/>
            <person name="Samaras A."/>
            <person name="Stergiopoulos I."/>
        </authorList>
    </citation>
    <scope>NUCLEOTIDE SEQUENCE</scope>
    <source>
        <strain evidence="4">Race5_Kim</strain>
    </source>
</reference>
<reference evidence="4" key="1">
    <citation type="submission" date="2021-12" db="EMBL/GenBank/DDBJ databases">
        <authorList>
            <person name="Zaccaron A."/>
            <person name="Stergiopoulos I."/>
        </authorList>
    </citation>
    <scope>NUCLEOTIDE SEQUENCE</scope>
    <source>
        <strain evidence="4">Race5_Kim</strain>
    </source>
</reference>
<dbReference type="OMA" id="DAPFFCD"/>
<dbReference type="RefSeq" id="XP_047767902.1">
    <property type="nucleotide sequence ID" value="XM_047912005.1"/>
</dbReference>
<dbReference type="GO" id="GO:0005634">
    <property type="term" value="C:nucleus"/>
    <property type="evidence" value="ECO:0007669"/>
    <property type="project" value="TreeGrafter"/>
</dbReference>
<proteinExistence type="inferred from homology"/>
<dbReference type="Proteomes" id="UP000756132">
    <property type="component" value="Chromosome 11"/>
</dbReference>
<dbReference type="AlphaFoldDB" id="A0A9Q8PJF6"/>
<sequence>MASSPLSRGQTPLPESQTLDKPRILCLHGGGVTGEVFRQQARSLIRQLPAFRLVFADGPFFCNPGPGIVPVYQDCGPFRRWLRWLPEHPPIDNDAAIEEVMYSIETCKREDAGTGSWVGLIGFSQGAKLSASLLYDQQIRIEKEGKADTDYKFAVLLAGRSPLVSFCEHSRSPACVNPGEISEGFHYEGESPHILRLPTLHVHGLNDDGLHLHRKMLKQYHDPETATVIEWDGTHRVPIKKADVQPICDWIYKNAEENGVDVRDG</sequence>
<gene>
    <name evidence="4" type="ORF">CLAFUR5_12857</name>
</gene>
<dbReference type="GO" id="GO:0016787">
    <property type="term" value="F:hydrolase activity"/>
    <property type="evidence" value="ECO:0007669"/>
    <property type="project" value="UniProtKB-KW"/>
</dbReference>
<dbReference type="InterPro" id="IPR050593">
    <property type="entry name" value="LovG"/>
</dbReference>